<name>A0A8H6SA61_9AGAR</name>
<dbReference type="Gene3D" id="3.20.20.80">
    <property type="entry name" value="Glycosidases"/>
    <property type="match status" value="1"/>
</dbReference>
<evidence type="ECO:0000256" key="19">
    <source>
        <dbReference type="ARBA" id="ARBA00023242"/>
    </source>
</evidence>
<feature type="region of interest" description="Disordered" evidence="23">
    <location>
        <begin position="302"/>
        <end position="359"/>
    </location>
</feature>
<evidence type="ECO:0000256" key="11">
    <source>
        <dbReference type="ARBA" id="ARBA00022840"/>
    </source>
</evidence>
<evidence type="ECO:0000259" key="25">
    <source>
        <dbReference type="PROSITE" id="PS51193"/>
    </source>
</evidence>
<dbReference type="InterPro" id="IPR045028">
    <property type="entry name" value="DinG/Rad3-like"/>
</dbReference>
<dbReference type="RefSeq" id="XP_037216304.1">
    <property type="nucleotide sequence ID" value="XM_037366910.1"/>
</dbReference>
<keyword evidence="7" id="KW-0547">Nucleotide-binding</keyword>
<keyword evidence="11 26" id="KW-0067">ATP-binding</keyword>
<sequence>MLSLVACLVLGVTRGLAASSPTPTVDKTSFVSAKGTAFQVNGSDFRFVGTSAYWLPALNSDEDVDFVLGNISQANITVVRTWAFNVFRPPTANPDHRYIIDVSVIPENGTWFQLLANSTATLNMNETNGIPKLDRILSLAQKHGIYVLPVLTNNWNPLPSDNLTSSSTDSPFSRRDVATNNSLPRNYLSNDYGGIDAYVRAFNASSHDAFYTDPNIIAAFENYTTTLVKRFVNSTTLLAWEIANDPRCNSSISAAPTCNTNTITSWHNRIANLIAGIDSNHLISAGTAGFFCPVGNPQCPKLFQQVNTPPPSQPSAAPQRRKIRSKPLTEKRVLQDRKERQKKNRALKLKSSPSTDGVRVRGRWISTPTRRQDDTGVGSAFDGSSGVDSEDILSIANIGFSSFQLFPDQNQYGADDPNLSAFNNTLQAGLNWIKQHAESGQMFGKPIVLGGFGLVTQNNAPSFVPFNTTIAPFANDQIGNISLVPGVLPFGVTDSQQDDAYSQWLQQGVISGLAGMIQYQWSQGNLTAVNGTAIIPSISENGVVTENGETAVTNENGISPIDGYGSAGQAQADIQGTLSITAQKCYKKDAFTSIRLPPNEEQYAYMCDLKRALDATGHCVLEMPSGTGKTVSLLSLIVSYQQFYPTKRKLIYCSRTVPEIEKALAELKRLVAYRVECAETEEEKQKERSFMGLGLTSRKNLCIHPEVAKEKKGKVVDARCRDLTNAVACEKGRANPGSVPLCDWHETLGQLEPGNLIPAGIWTLADVLEYGREKGICPYFTVRRMMPFVDVIIYSFHYLLDPKVAEQVSKELSKDAIVVFDEAHNIDNVCIESLSIDLTRPMLDSAGRSITKLGEKIEEYSPTLLLQTSRVIFSAELKQRMPPSFRKTEETEDAFMSNPLLPDDLLDEAVPGNIRKAEHFVAFLKRFVEYLKTRMRVLHVVAETPLSFLQHLKDITYIERRPLRQPRFCAERLQSLIRTLELSRLDEYSALQKVASFATLVSTYEKGFLLILEPFETDNASVPNPVFHFTCLDPSLAIQPVFERFSSVVITSGTISPLDMYPKMLQFDPVVQETYPMTLTRNAFLPLVITRGSDQVAISSRFEVRNDPAVVRNFGSILVEYSKIVPDGIVHFQGFILANSRSFKGILNEVWKNKLIFVETPDANETSIALENYRRACDNGRGAVLLSVARGKVSEGIDFDHNYGRAVIMFGVPYQYTESRILKARLEYLRDAYRIRESEFLGFDAMRNAAQCVGRVLRGKTDWGLMVFADKRFARADKRAKLPRWINQYITETAANLSTDMALTLSKLFMRGISQNPEENQTGISLWTLEDVLQAQTKQRALATEEADEDEYGHDGITDEMLVDLDI</sequence>
<keyword evidence="10 26" id="KW-0347">Helicase</keyword>
<evidence type="ECO:0000256" key="5">
    <source>
        <dbReference type="ARBA" id="ARBA00022485"/>
    </source>
</evidence>
<feature type="domain" description="Helicase ATP-binding" evidence="25">
    <location>
        <begin position="588"/>
        <end position="869"/>
    </location>
</feature>
<keyword evidence="17" id="KW-0234">DNA repair</keyword>
<dbReference type="Pfam" id="PF06733">
    <property type="entry name" value="DEAD_2"/>
    <property type="match status" value="1"/>
</dbReference>
<dbReference type="SMART" id="SM00488">
    <property type="entry name" value="DEXDc2"/>
    <property type="match status" value="1"/>
</dbReference>
<dbReference type="GO" id="GO:0003684">
    <property type="term" value="F:damaged DNA binding"/>
    <property type="evidence" value="ECO:0007669"/>
    <property type="project" value="TreeGrafter"/>
</dbReference>
<dbReference type="InterPro" id="IPR006554">
    <property type="entry name" value="Helicase-like_DEXD_c2"/>
</dbReference>
<evidence type="ECO:0000256" key="16">
    <source>
        <dbReference type="ARBA" id="ARBA00023163"/>
    </source>
</evidence>
<keyword evidence="9" id="KW-0378">Hydrolase</keyword>
<evidence type="ECO:0000256" key="7">
    <source>
        <dbReference type="ARBA" id="ARBA00022741"/>
    </source>
</evidence>
<evidence type="ECO:0000256" key="24">
    <source>
        <dbReference type="SAM" id="SignalP"/>
    </source>
</evidence>
<keyword evidence="5" id="KW-0004">4Fe-4S</keyword>
<dbReference type="PROSITE" id="PS51193">
    <property type="entry name" value="HELICASE_ATP_BIND_2"/>
    <property type="match status" value="1"/>
</dbReference>
<keyword evidence="14" id="KW-0805">Transcription regulation</keyword>
<evidence type="ECO:0000256" key="22">
    <source>
        <dbReference type="ARBA" id="ARBA00048954"/>
    </source>
</evidence>
<evidence type="ECO:0000256" key="13">
    <source>
        <dbReference type="ARBA" id="ARBA00023014"/>
    </source>
</evidence>
<evidence type="ECO:0000256" key="10">
    <source>
        <dbReference type="ARBA" id="ARBA00022806"/>
    </source>
</evidence>
<dbReference type="InterPro" id="IPR006555">
    <property type="entry name" value="ATP-dep_Helicase_C"/>
</dbReference>
<dbReference type="GO" id="GO:0051539">
    <property type="term" value="F:4 iron, 4 sulfur cluster binding"/>
    <property type="evidence" value="ECO:0007669"/>
    <property type="project" value="UniProtKB-KW"/>
</dbReference>
<comment type="caution">
    <text evidence="26">The sequence shown here is derived from an EMBL/GenBank/DDBJ whole genome shotgun (WGS) entry which is preliminary data.</text>
</comment>
<keyword evidence="24" id="KW-0732">Signal</keyword>
<dbReference type="GO" id="GO:0016818">
    <property type="term" value="F:hydrolase activity, acting on acid anhydrides, in phosphorus-containing anhydrides"/>
    <property type="evidence" value="ECO:0007669"/>
    <property type="project" value="InterPro"/>
</dbReference>
<feature type="signal peptide" evidence="24">
    <location>
        <begin position="1"/>
        <end position="17"/>
    </location>
</feature>
<dbReference type="InterPro" id="IPR014013">
    <property type="entry name" value="Helic_SF1/SF2_ATP-bd_DinG/Rad3"/>
</dbReference>
<dbReference type="SUPFAM" id="SSF51445">
    <property type="entry name" value="(Trans)glycosidases"/>
    <property type="match status" value="1"/>
</dbReference>
<keyword evidence="6" id="KW-0479">Metal-binding</keyword>
<evidence type="ECO:0000256" key="1">
    <source>
        <dbReference type="ARBA" id="ARBA00001966"/>
    </source>
</evidence>
<keyword evidence="15" id="KW-0238">DNA-binding</keyword>
<dbReference type="GO" id="GO:0006289">
    <property type="term" value="P:nucleotide-excision repair"/>
    <property type="evidence" value="ECO:0007669"/>
    <property type="project" value="InterPro"/>
</dbReference>
<evidence type="ECO:0000256" key="2">
    <source>
        <dbReference type="ARBA" id="ARBA00004123"/>
    </source>
</evidence>
<comment type="cofactor">
    <cofactor evidence="1">
        <name>[4Fe-4S] cluster</name>
        <dbReference type="ChEBI" id="CHEBI:49883"/>
    </cofactor>
</comment>
<dbReference type="GO" id="GO:0045951">
    <property type="term" value="P:positive regulation of mitotic recombination"/>
    <property type="evidence" value="ECO:0007669"/>
    <property type="project" value="TreeGrafter"/>
</dbReference>
<comment type="catalytic activity">
    <reaction evidence="22">
        <text>ATP + H2O = ADP + phosphate + H(+)</text>
        <dbReference type="Rhea" id="RHEA:13065"/>
        <dbReference type="ChEBI" id="CHEBI:15377"/>
        <dbReference type="ChEBI" id="CHEBI:15378"/>
        <dbReference type="ChEBI" id="CHEBI:30616"/>
        <dbReference type="ChEBI" id="CHEBI:43474"/>
        <dbReference type="ChEBI" id="CHEBI:456216"/>
        <dbReference type="EC" id="5.6.2.3"/>
    </reaction>
</comment>
<evidence type="ECO:0000256" key="18">
    <source>
        <dbReference type="ARBA" id="ARBA00023235"/>
    </source>
</evidence>
<dbReference type="NCBIfam" id="TIGR00604">
    <property type="entry name" value="rad3"/>
    <property type="match status" value="1"/>
</dbReference>
<dbReference type="GO" id="GO:0005524">
    <property type="term" value="F:ATP binding"/>
    <property type="evidence" value="ECO:0007669"/>
    <property type="project" value="UniProtKB-KW"/>
</dbReference>
<keyword evidence="8" id="KW-0227">DNA damage</keyword>
<dbReference type="OrthoDB" id="272481at2759"/>
<proteinExistence type="inferred from homology"/>
<accession>A0A8H6SA61</accession>
<dbReference type="InterPro" id="IPR001547">
    <property type="entry name" value="Glyco_hydro_5"/>
</dbReference>
<keyword evidence="19" id="KW-0539">Nucleus</keyword>
<keyword evidence="18" id="KW-0413">Isomerase</keyword>
<dbReference type="GO" id="GO:0004553">
    <property type="term" value="F:hydrolase activity, hydrolyzing O-glycosyl compounds"/>
    <property type="evidence" value="ECO:0007669"/>
    <property type="project" value="InterPro"/>
</dbReference>
<evidence type="ECO:0000313" key="27">
    <source>
        <dbReference type="Proteomes" id="UP000636479"/>
    </source>
</evidence>
<dbReference type="Gene3D" id="3.40.50.300">
    <property type="entry name" value="P-loop containing nucleotide triphosphate hydrolases"/>
    <property type="match status" value="2"/>
</dbReference>
<dbReference type="Proteomes" id="UP000636479">
    <property type="component" value="Unassembled WGS sequence"/>
</dbReference>
<dbReference type="FunFam" id="3.40.50.300:FF:000128">
    <property type="entry name" value="Putative DNA repair helicase RAD3"/>
    <property type="match status" value="1"/>
</dbReference>
<feature type="chain" id="PRO_5034525656" description="DNA 5'-3' helicase" evidence="24">
    <location>
        <begin position="18"/>
        <end position="1367"/>
    </location>
</feature>
<evidence type="ECO:0000256" key="4">
    <source>
        <dbReference type="ARBA" id="ARBA00009146"/>
    </source>
</evidence>
<dbReference type="PANTHER" id="PTHR11472">
    <property type="entry name" value="DNA REPAIR DEAD HELICASE RAD3/XP-D SUBFAMILY MEMBER"/>
    <property type="match status" value="1"/>
</dbReference>
<evidence type="ECO:0000313" key="26">
    <source>
        <dbReference type="EMBL" id="KAF7294941.1"/>
    </source>
</evidence>
<dbReference type="InterPro" id="IPR010614">
    <property type="entry name" value="RAD3-like_helicase_DEAD"/>
</dbReference>
<dbReference type="Pfam" id="PF06777">
    <property type="entry name" value="HBB"/>
    <property type="match status" value="1"/>
</dbReference>
<evidence type="ECO:0000256" key="3">
    <source>
        <dbReference type="ARBA" id="ARBA00005641"/>
    </source>
</evidence>
<organism evidence="26 27">
    <name type="scientific">Mycena indigotica</name>
    <dbReference type="NCBI Taxonomy" id="2126181"/>
    <lineage>
        <taxon>Eukaryota</taxon>
        <taxon>Fungi</taxon>
        <taxon>Dikarya</taxon>
        <taxon>Basidiomycota</taxon>
        <taxon>Agaricomycotina</taxon>
        <taxon>Agaricomycetes</taxon>
        <taxon>Agaricomycetidae</taxon>
        <taxon>Agaricales</taxon>
        <taxon>Marasmiineae</taxon>
        <taxon>Mycenaceae</taxon>
        <taxon>Mycena</taxon>
    </lineage>
</organism>
<dbReference type="InterPro" id="IPR010643">
    <property type="entry name" value="HBB"/>
</dbReference>
<keyword evidence="12" id="KW-0408">Iron</keyword>
<keyword evidence="16" id="KW-0804">Transcription</keyword>
<comment type="subcellular location">
    <subcellularLocation>
        <location evidence="2">Nucleus</location>
    </subcellularLocation>
</comment>
<evidence type="ECO:0000256" key="21">
    <source>
        <dbReference type="ARBA" id="ARBA00044969"/>
    </source>
</evidence>
<evidence type="ECO:0000256" key="8">
    <source>
        <dbReference type="ARBA" id="ARBA00022763"/>
    </source>
</evidence>
<dbReference type="InterPro" id="IPR017853">
    <property type="entry name" value="GH"/>
</dbReference>
<comment type="similarity">
    <text evidence="3">Belongs to the glycosyl hydrolase 5 (cellulase A) family.</text>
</comment>
<dbReference type="InterPro" id="IPR013020">
    <property type="entry name" value="Rad3/Chl1-like"/>
</dbReference>
<dbReference type="FunFam" id="1.10.275.40:FF:000001">
    <property type="entry name" value="DNA repair helicase (Rad3)"/>
    <property type="match status" value="1"/>
</dbReference>
<evidence type="ECO:0000256" key="9">
    <source>
        <dbReference type="ARBA" id="ARBA00022801"/>
    </source>
</evidence>
<dbReference type="InterPro" id="IPR001945">
    <property type="entry name" value="RAD3/XPD"/>
</dbReference>
<dbReference type="FunFam" id="1.10.30.20:FF:000001">
    <property type="entry name" value="DNA repair helicase rad15"/>
    <property type="match status" value="1"/>
</dbReference>
<dbReference type="CDD" id="cd18788">
    <property type="entry name" value="SF2_C_XPD"/>
    <property type="match status" value="1"/>
</dbReference>
<dbReference type="SMART" id="SM00491">
    <property type="entry name" value="HELICc2"/>
    <property type="match status" value="1"/>
</dbReference>
<dbReference type="PROSITE" id="PS00690">
    <property type="entry name" value="DEAH_ATP_HELICASE"/>
    <property type="match status" value="1"/>
</dbReference>
<dbReference type="InterPro" id="IPR002464">
    <property type="entry name" value="DNA/RNA_helicase_DEAH_CS"/>
</dbReference>
<dbReference type="PRINTS" id="PR00852">
    <property type="entry name" value="XRODRMPGMNTD"/>
</dbReference>
<gene>
    <name evidence="26" type="ORF">MIND_01032200</name>
</gene>
<dbReference type="EC" id="5.6.2.3" evidence="21"/>
<evidence type="ECO:0000256" key="6">
    <source>
        <dbReference type="ARBA" id="ARBA00022723"/>
    </source>
</evidence>
<dbReference type="PANTHER" id="PTHR11472:SF1">
    <property type="entry name" value="GENERAL TRANSCRIPTION AND DNA REPAIR FACTOR IIH HELICASE SUBUNIT XPD"/>
    <property type="match status" value="1"/>
</dbReference>
<dbReference type="FunFam" id="3.40.50.300:FF:000135">
    <property type="entry name" value="DNA repair helicase RAD3, putative"/>
    <property type="match status" value="1"/>
</dbReference>
<evidence type="ECO:0000256" key="12">
    <source>
        <dbReference type="ARBA" id="ARBA00023004"/>
    </source>
</evidence>
<dbReference type="GO" id="GO:0006366">
    <property type="term" value="P:transcription by RNA polymerase II"/>
    <property type="evidence" value="ECO:0007669"/>
    <property type="project" value="TreeGrafter"/>
</dbReference>
<evidence type="ECO:0000256" key="15">
    <source>
        <dbReference type="ARBA" id="ARBA00023125"/>
    </source>
</evidence>
<dbReference type="GO" id="GO:0046872">
    <property type="term" value="F:metal ion binding"/>
    <property type="evidence" value="ECO:0007669"/>
    <property type="project" value="UniProtKB-KW"/>
</dbReference>
<dbReference type="EMBL" id="JACAZF010000009">
    <property type="protein sequence ID" value="KAF7294941.1"/>
    <property type="molecule type" value="Genomic_DNA"/>
</dbReference>
<evidence type="ECO:0000256" key="20">
    <source>
        <dbReference type="ARBA" id="ARBA00023295"/>
    </source>
</evidence>
<keyword evidence="27" id="KW-1185">Reference proteome</keyword>
<protein>
    <recommendedName>
        <fullName evidence="21">DNA 5'-3' helicase</fullName>
        <ecNumber evidence="21">5.6.2.3</ecNumber>
    </recommendedName>
</protein>
<feature type="compositionally biased region" description="Basic and acidic residues" evidence="23">
    <location>
        <begin position="327"/>
        <end position="339"/>
    </location>
</feature>
<dbReference type="GO" id="GO:0000272">
    <property type="term" value="P:polysaccharide catabolic process"/>
    <property type="evidence" value="ECO:0007669"/>
    <property type="project" value="InterPro"/>
</dbReference>
<dbReference type="GO" id="GO:0043139">
    <property type="term" value="F:5'-3' DNA helicase activity"/>
    <property type="evidence" value="ECO:0007669"/>
    <property type="project" value="UniProtKB-EC"/>
</dbReference>
<keyword evidence="20" id="KW-0326">Glycosidase</keyword>
<evidence type="ECO:0000256" key="14">
    <source>
        <dbReference type="ARBA" id="ARBA00023015"/>
    </source>
</evidence>
<evidence type="ECO:0000256" key="23">
    <source>
        <dbReference type="SAM" id="MobiDB-lite"/>
    </source>
</evidence>
<reference evidence="26" key="1">
    <citation type="submission" date="2020-05" db="EMBL/GenBank/DDBJ databases">
        <title>Mycena genomes resolve the evolution of fungal bioluminescence.</title>
        <authorList>
            <person name="Tsai I.J."/>
        </authorList>
    </citation>
    <scope>NUCLEOTIDE SEQUENCE</scope>
    <source>
        <strain evidence="26">171206Taipei</strain>
    </source>
</reference>
<dbReference type="GO" id="GO:0000112">
    <property type="term" value="C:nucleotide-excision repair factor 3 complex"/>
    <property type="evidence" value="ECO:0007669"/>
    <property type="project" value="UniProtKB-ARBA"/>
</dbReference>
<keyword evidence="13" id="KW-0411">Iron-sulfur</keyword>
<comment type="similarity">
    <text evidence="4">Belongs to the helicase family. RAD3/XPD subfamily.</text>
</comment>
<dbReference type="Pfam" id="PF13307">
    <property type="entry name" value="Helicase_C_2"/>
    <property type="match status" value="1"/>
</dbReference>
<dbReference type="InterPro" id="IPR027417">
    <property type="entry name" value="P-loop_NTPase"/>
</dbReference>
<evidence type="ECO:0000256" key="17">
    <source>
        <dbReference type="ARBA" id="ARBA00023204"/>
    </source>
</evidence>
<dbReference type="SUPFAM" id="SSF52540">
    <property type="entry name" value="P-loop containing nucleoside triphosphate hydrolases"/>
    <property type="match status" value="2"/>
</dbReference>
<dbReference type="GeneID" id="59349426"/>
<dbReference type="Pfam" id="PF00150">
    <property type="entry name" value="Cellulase"/>
    <property type="match status" value="1"/>
</dbReference>